<evidence type="ECO:0000313" key="3">
    <source>
        <dbReference type="Proteomes" id="UP000740926"/>
    </source>
</evidence>
<proteinExistence type="predicted"/>
<dbReference type="Proteomes" id="UP000740926">
    <property type="component" value="Unassembled WGS sequence"/>
</dbReference>
<feature type="region of interest" description="Disordered" evidence="1">
    <location>
        <begin position="91"/>
        <end position="125"/>
    </location>
</feature>
<accession>A0A9P6YGQ9</accession>
<feature type="compositionally biased region" description="Low complexity" evidence="1">
    <location>
        <begin position="21"/>
        <end position="34"/>
    </location>
</feature>
<evidence type="ECO:0000256" key="1">
    <source>
        <dbReference type="SAM" id="MobiDB-lite"/>
    </source>
</evidence>
<organism evidence="2 3">
    <name type="scientific">Rhizopus delemar</name>
    <dbReference type="NCBI Taxonomy" id="936053"/>
    <lineage>
        <taxon>Eukaryota</taxon>
        <taxon>Fungi</taxon>
        <taxon>Fungi incertae sedis</taxon>
        <taxon>Mucoromycota</taxon>
        <taxon>Mucoromycotina</taxon>
        <taxon>Mucoromycetes</taxon>
        <taxon>Mucorales</taxon>
        <taxon>Mucorineae</taxon>
        <taxon>Rhizopodaceae</taxon>
        <taxon>Rhizopus</taxon>
    </lineage>
</organism>
<protein>
    <submittedName>
        <fullName evidence="2">Uncharacterized protein</fullName>
    </submittedName>
</protein>
<evidence type="ECO:0000313" key="2">
    <source>
        <dbReference type="EMBL" id="KAG1547482.1"/>
    </source>
</evidence>
<gene>
    <name evidence="2" type="ORF">G6F50_013537</name>
</gene>
<keyword evidence="3" id="KW-1185">Reference proteome</keyword>
<sequence>MAPLPVPAVPGRHVRLASHKASSCPAARSAASPAGTKDAPPPAFHHALTRAPQSGAPRDIAIRRARCAVRCTSHSGESLYVCVRPFHRRCRNTPGAGPSRPLGGGGHQRLDNLPSPGPGRSAAAV</sequence>
<feature type="region of interest" description="Disordered" evidence="1">
    <location>
        <begin position="17"/>
        <end position="57"/>
    </location>
</feature>
<dbReference type="EMBL" id="JAANIU010005451">
    <property type="protein sequence ID" value="KAG1547482.1"/>
    <property type="molecule type" value="Genomic_DNA"/>
</dbReference>
<reference evidence="2 3" key="1">
    <citation type="journal article" date="2020" name="Microb. Genom.">
        <title>Genetic diversity of clinical and environmental Mucorales isolates obtained from an investigation of mucormycosis cases among solid organ transplant recipients.</title>
        <authorList>
            <person name="Nguyen M.H."/>
            <person name="Kaul D."/>
            <person name="Muto C."/>
            <person name="Cheng S.J."/>
            <person name="Richter R.A."/>
            <person name="Bruno V.M."/>
            <person name="Liu G."/>
            <person name="Beyhan S."/>
            <person name="Sundermann A.J."/>
            <person name="Mounaud S."/>
            <person name="Pasculle A.W."/>
            <person name="Nierman W.C."/>
            <person name="Driscoll E."/>
            <person name="Cumbie R."/>
            <person name="Clancy C.J."/>
            <person name="Dupont C.L."/>
        </authorList>
    </citation>
    <scope>NUCLEOTIDE SEQUENCE [LARGE SCALE GENOMIC DNA]</scope>
    <source>
        <strain evidence="2 3">GL24</strain>
    </source>
</reference>
<name>A0A9P6YGQ9_9FUNG</name>
<dbReference type="AlphaFoldDB" id="A0A9P6YGQ9"/>
<comment type="caution">
    <text evidence="2">The sequence shown here is derived from an EMBL/GenBank/DDBJ whole genome shotgun (WGS) entry which is preliminary data.</text>
</comment>